<accession>A0A921UB76</accession>
<evidence type="ECO:0000313" key="3">
    <source>
        <dbReference type="Proteomes" id="UP000807115"/>
    </source>
</evidence>
<dbReference type="InterPro" id="IPR035437">
    <property type="entry name" value="SNase_OB-fold_sf"/>
</dbReference>
<dbReference type="Proteomes" id="UP000807115">
    <property type="component" value="Chromosome 6"/>
</dbReference>
<evidence type="ECO:0000313" key="2">
    <source>
        <dbReference type="EMBL" id="KAG0525597.1"/>
    </source>
</evidence>
<dbReference type="PANTHER" id="PTHR12302">
    <property type="entry name" value="EBNA2 BINDING PROTEIN P100"/>
    <property type="match status" value="1"/>
</dbReference>
<dbReference type="SUPFAM" id="SSF50199">
    <property type="entry name" value="Staphylococcal nuclease"/>
    <property type="match status" value="2"/>
</dbReference>
<comment type="caution">
    <text evidence="2">The sequence shown here is derived from an EMBL/GenBank/DDBJ whole genome shotgun (WGS) entry which is preliminary data.</text>
</comment>
<organism evidence="2 3">
    <name type="scientific">Sorghum bicolor</name>
    <name type="common">Sorghum</name>
    <name type="synonym">Sorghum vulgare</name>
    <dbReference type="NCBI Taxonomy" id="4558"/>
    <lineage>
        <taxon>Eukaryota</taxon>
        <taxon>Viridiplantae</taxon>
        <taxon>Streptophyta</taxon>
        <taxon>Embryophyta</taxon>
        <taxon>Tracheophyta</taxon>
        <taxon>Spermatophyta</taxon>
        <taxon>Magnoliopsida</taxon>
        <taxon>Liliopsida</taxon>
        <taxon>Poales</taxon>
        <taxon>Poaceae</taxon>
        <taxon>PACMAD clade</taxon>
        <taxon>Panicoideae</taxon>
        <taxon>Andropogonodae</taxon>
        <taxon>Andropogoneae</taxon>
        <taxon>Sorghinae</taxon>
        <taxon>Sorghum</taxon>
    </lineage>
</organism>
<dbReference type="Pfam" id="PF00565">
    <property type="entry name" value="SNase"/>
    <property type="match status" value="1"/>
</dbReference>
<reference evidence="2" key="1">
    <citation type="journal article" date="2019" name="BMC Genomics">
        <title>A new reference genome for Sorghum bicolor reveals high levels of sequence similarity between sweet and grain genotypes: implications for the genetics of sugar metabolism.</title>
        <authorList>
            <person name="Cooper E.A."/>
            <person name="Brenton Z.W."/>
            <person name="Flinn B.S."/>
            <person name="Jenkins J."/>
            <person name="Shu S."/>
            <person name="Flowers D."/>
            <person name="Luo F."/>
            <person name="Wang Y."/>
            <person name="Xia P."/>
            <person name="Barry K."/>
            <person name="Daum C."/>
            <person name="Lipzen A."/>
            <person name="Yoshinaga Y."/>
            <person name="Schmutz J."/>
            <person name="Saski C."/>
            <person name="Vermerris W."/>
            <person name="Kresovich S."/>
        </authorList>
    </citation>
    <scope>NUCLEOTIDE SEQUENCE</scope>
</reference>
<evidence type="ECO:0000259" key="1">
    <source>
        <dbReference type="Pfam" id="PF00565"/>
    </source>
</evidence>
<protein>
    <recommendedName>
        <fullName evidence="1">TNase-like domain-containing protein</fullName>
    </recommendedName>
</protein>
<dbReference type="AlphaFoldDB" id="A0A921UB76"/>
<reference evidence="2" key="2">
    <citation type="submission" date="2020-10" db="EMBL/GenBank/DDBJ databases">
        <authorList>
            <person name="Cooper E.A."/>
            <person name="Brenton Z.W."/>
            <person name="Flinn B.S."/>
            <person name="Jenkins J."/>
            <person name="Shu S."/>
            <person name="Flowers D."/>
            <person name="Luo F."/>
            <person name="Wang Y."/>
            <person name="Xia P."/>
            <person name="Barry K."/>
            <person name="Daum C."/>
            <person name="Lipzen A."/>
            <person name="Yoshinaga Y."/>
            <person name="Schmutz J."/>
            <person name="Saski C."/>
            <person name="Vermerris W."/>
            <person name="Kresovich S."/>
        </authorList>
    </citation>
    <scope>NUCLEOTIDE SEQUENCE</scope>
</reference>
<dbReference type="Gene3D" id="2.40.50.90">
    <property type="match status" value="2"/>
</dbReference>
<proteinExistence type="predicted"/>
<name>A0A921UB76_SORBI</name>
<sequence length="192" mass="21418">MAASAVPCSGWKRGKVKAVPSGDTLLIMDSVPGDAVPPEKSLILSCIIAPRLARRYGTDEPFAWESREYGTVYLGDTNIAYLVVAQGFAKEHDIIEASTRILPSSTNPSDVKDFFAQMKGKALEAIVEQVRDDRFGREAKHFTETRVLNREVRIILRGTDSFDNMFASVYYWDGNTDKDLALELIENVWIIA</sequence>
<feature type="domain" description="TNase-like" evidence="1">
    <location>
        <begin position="132"/>
        <end position="186"/>
    </location>
</feature>
<gene>
    <name evidence="2" type="ORF">BDA96_06G069700</name>
</gene>
<dbReference type="EMBL" id="CM027685">
    <property type="protein sequence ID" value="KAG0525597.1"/>
    <property type="molecule type" value="Genomic_DNA"/>
</dbReference>
<dbReference type="PANTHER" id="PTHR12302:SF10">
    <property type="entry name" value="RIBONUCLEASE"/>
    <property type="match status" value="1"/>
</dbReference>
<dbReference type="InterPro" id="IPR016071">
    <property type="entry name" value="Staphylococal_nuclease_OB-fold"/>
</dbReference>